<accession>A0A1M6JFV5</accession>
<dbReference type="SUPFAM" id="SSF54637">
    <property type="entry name" value="Thioesterase/thiol ester dehydrase-isomerase"/>
    <property type="match status" value="1"/>
</dbReference>
<name>A0A1M6JFV5_MALRU</name>
<dbReference type="EMBL" id="FQZT01000008">
    <property type="protein sequence ID" value="SHJ45581.1"/>
    <property type="molecule type" value="Genomic_DNA"/>
</dbReference>
<dbReference type="OrthoDB" id="32575at2"/>
<dbReference type="Proteomes" id="UP000184171">
    <property type="component" value="Unassembled WGS sequence"/>
</dbReference>
<dbReference type="PANTHER" id="PTHR42856:SF1">
    <property type="entry name" value="ACYL-COENZYME A THIOESTERASE PAAI"/>
    <property type="match status" value="1"/>
</dbReference>
<sequence>MENKLDFFRQNDQFAKHCGIELLDGRPGWAKAKMEIKPIHLNGAKTVHGGAIFTLADFTFAVASNSHGQLALAINTSMSFVKAAYDGVLFAEAKELSLNRKLGTYEVRISDEEDRLIAQFQGTAFRKEENLITTDS</sequence>
<dbReference type="Gene3D" id="3.10.129.10">
    <property type="entry name" value="Hotdog Thioesterase"/>
    <property type="match status" value="1"/>
</dbReference>
<evidence type="ECO:0000256" key="1">
    <source>
        <dbReference type="ARBA" id="ARBA00022801"/>
    </source>
</evidence>
<proteinExistence type="predicted"/>
<dbReference type="CDD" id="cd03443">
    <property type="entry name" value="PaaI_thioesterase"/>
    <property type="match status" value="1"/>
</dbReference>
<keyword evidence="4" id="KW-1185">Reference proteome</keyword>
<evidence type="ECO:0000313" key="3">
    <source>
        <dbReference type="EMBL" id="SHJ45581.1"/>
    </source>
</evidence>
<organism evidence="3 4">
    <name type="scientific">Malonomonas rubra DSM 5091</name>
    <dbReference type="NCBI Taxonomy" id="1122189"/>
    <lineage>
        <taxon>Bacteria</taxon>
        <taxon>Pseudomonadati</taxon>
        <taxon>Thermodesulfobacteriota</taxon>
        <taxon>Desulfuromonadia</taxon>
        <taxon>Desulfuromonadales</taxon>
        <taxon>Geopsychrobacteraceae</taxon>
        <taxon>Malonomonas</taxon>
    </lineage>
</organism>
<dbReference type="GO" id="GO:0016289">
    <property type="term" value="F:acyl-CoA hydrolase activity"/>
    <property type="evidence" value="ECO:0007669"/>
    <property type="project" value="TreeGrafter"/>
</dbReference>
<dbReference type="NCBIfam" id="TIGR00369">
    <property type="entry name" value="unchar_dom_1"/>
    <property type="match status" value="1"/>
</dbReference>
<feature type="domain" description="Thioesterase" evidence="2">
    <location>
        <begin position="45"/>
        <end position="117"/>
    </location>
</feature>
<dbReference type="InterPro" id="IPR052723">
    <property type="entry name" value="Acyl-CoA_thioesterase_PaaI"/>
</dbReference>
<dbReference type="InterPro" id="IPR029069">
    <property type="entry name" value="HotDog_dom_sf"/>
</dbReference>
<dbReference type="InterPro" id="IPR006683">
    <property type="entry name" value="Thioestr_dom"/>
</dbReference>
<keyword evidence="1" id="KW-0378">Hydrolase</keyword>
<evidence type="ECO:0000259" key="2">
    <source>
        <dbReference type="Pfam" id="PF03061"/>
    </source>
</evidence>
<dbReference type="RefSeq" id="WP_072909009.1">
    <property type="nucleotide sequence ID" value="NZ_FQZT01000008.1"/>
</dbReference>
<dbReference type="PANTHER" id="PTHR42856">
    <property type="entry name" value="ACYL-COENZYME A THIOESTERASE PAAI"/>
    <property type="match status" value="1"/>
</dbReference>
<evidence type="ECO:0000313" key="4">
    <source>
        <dbReference type="Proteomes" id="UP000184171"/>
    </source>
</evidence>
<dbReference type="InterPro" id="IPR003736">
    <property type="entry name" value="PAAI_dom"/>
</dbReference>
<dbReference type="STRING" id="1122189.SAMN02745165_02434"/>
<dbReference type="AlphaFoldDB" id="A0A1M6JFV5"/>
<gene>
    <name evidence="3" type="ORF">SAMN02745165_02434</name>
</gene>
<reference evidence="3 4" key="1">
    <citation type="submission" date="2016-11" db="EMBL/GenBank/DDBJ databases">
        <authorList>
            <person name="Jaros S."/>
            <person name="Januszkiewicz K."/>
            <person name="Wedrychowicz H."/>
        </authorList>
    </citation>
    <scope>NUCLEOTIDE SEQUENCE [LARGE SCALE GENOMIC DNA]</scope>
    <source>
        <strain evidence="3 4">DSM 5091</strain>
    </source>
</reference>
<dbReference type="Pfam" id="PF03061">
    <property type="entry name" value="4HBT"/>
    <property type="match status" value="1"/>
</dbReference>
<protein>
    <submittedName>
        <fullName evidence="3">Acyl-CoA thioesterase</fullName>
    </submittedName>
</protein>